<dbReference type="InterPro" id="IPR011623">
    <property type="entry name" value="7TMR_DISM_rcpt_extracell_dom1"/>
</dbReference>
<keyword evidence="10" id="KW-0808">Transferase</keyword>
<evidence type="ECO:0000256" key="4">
    <source>
        <dbReference type="ARBA" id="ARBA00023012"/>
    </source>
</evidence>
<keyword evidence="4" id="KW-0902">Two-component regulatory system</keyword>
<dbReference type="InterPro" id="IPR005467">
    <property type="entry name" value="His_kinase_dom"/>
</dbReference>
<keyword evidence="7" id="KW-0472">Membrane</keyword>
<dbReference type="EC" id="2.7.13.3" evidence="2"/>
<feature type="transmembrane region" description="Helical" evidence="7">
    <location>
        <begin position="297"/>
        <end position="316"/>
    </location>
</feature>
<dbReference type="Gene3D" id="3.40.50.2300">
    <property type="match status" value="1"/>
</dbReference>
<dbReference type="Proteomes" id="UP000250443">
    <property type="component" value="Unassembled WGS sequence"/>
</dbReference>
<feature type="transmembrane region" description="Helical" evidence="7">
    <location>
        <begin position="225"/>
        <end position="245"/>
    </location>
</feature>
<dbReference type="Pfam" id="PF02518">
    <property type="entry name" value="HATPase_c"/>
    <property type="match status" value="1"/>
</dbReference>
<dbReference type="InterPro" id="IPR011622">
    <property type="entry name" value="7TMR_DISM_rcpt_extracell_dom2"/>
</dbReference>
<reference evidence="10 11" key="1">
    <citation type="submission" date="2018-06" db="EMBL/GenBank/DDBJ databases">
        <authorList>
            <consortium name="Pathogen Informatics"/>
            <person name="Doyle S."/>
        </authorList>
    </citation>
    <scope>NUCLEOTIDE SEQUENCE [LARGE SCALE GENOMIC DNA]</scope>
    <source>
        <strain evidence="10 11">NCTC11842</strain>
    </source>
</reference>
<evidence type="ECO:0000256" key="5">
    <source>
        <dbReference type="PROSITE-ProRule" id="PRU00169"/>
    </source>
</evidence>
<accession>A0A2X2CAN1</accession>
<comment type="catalytic activity">
    <reaction evidence="1">
        <text>ATP + protein L-histidine = ADP + protein N-phospho-L-histidine.</text>
        <dbReference type="EC" id="2.7.13.3"/>
    </reaction>
</comment>
<keyword evidence="7" id="KW-0812">Transmembrane</keyword>
<keyword evidence="3 5" id="KW-0597">Phosphoprotein</keyword>
<evidence type="ECO:0000256" key="3">
    <source>
        <dbReference type="ARBA" id="ARBA00022553"/>
    </source>
</evidence>
<dbReference type="PROSITE" id="PS50110">
    <property type="entry name" value="RESPONSE_REGULATORY"/>
    <property type="match status" value="1"/>
</dbReference>
<name>A0A2X2CAN1_PSELU</name>
<feature type="transmembrane region" description="Helical" evidence="7">
    <location>
        <begin position="322"/>
        <end position="340"/>
    </location>
</feature>
<feature type="modified residue" description="4-aspartylphosphate" evidence="5">
    <location>
        <position position="736"/>
    </location>
</feature>
<dbReference type="InterPro" id="IPR003661">
    <property type="entry name" value="HisK_dim/P_dom"/>
</dbReference>
<gene>
    <name evidence="10" type="primary">rpfC_1</name>
    <name evidence="10" type="ORF">NCTC11842_00804</name>
</gene>
<proteinExistence type="predicted"/>
<dbReference type="SMART" id="SM00388">
    <property type="entry name" value="HisKA"/>
    <property type="match status" value="1"/>
</dbReference>
<dbReference type="Pfam" id="PF07695">
    <property type="entry name" value="7TMR-DISM_7TM"/>
    <property type="match status" value="1"/>
</dbReference>
<sequence length="812" mass="90888">MMLPAGFSGEAFYMRNWFFFILLAWPWWVQAVEFDESIERLSLGQSLEVFEDVRGTSTIEDITSPALSGSFIRHGEDVFGAGYSRSAYWIRLDLAYRPKTGIGPKSWLLELSYPPLDRYDIYTPDAQGVYRLAQRMGDTLPFSSRLIRHSSYLYPLSFAPGETKRLYLRVESQGSVQAPLVLWTTRAFIEAEPARVYLLGIIYGVLLVMMLYNLLIFLSVRDPSYLYHIFYVGSFGCYLLSINGTGSEYLWPDSPRWANIATPFFVGMAGIFGSQFTRHFLQTRQYSRRIDLCMKGLILLACLCVLTSLTCDYATAMRLATLLALIFIFVVFTAGIRAWFDGMRTARYFIIAWSIFLLGGLANILMVAGLLPYNFLTVYASQIGSALEVALLSLALADRINAMREERARILEESRRALERLNEELANSNRLKDEFLATVTHELRTPMNGVIGSLELIQTQPMTVELEQYHQSASESARAMMRMVDDILTLTELRAGKQVARRVPFSLHGLFDSLRTRYTSSAEAKRLAFQVEIDPALPDTLEGDAPKLARALGHLIENAIKFTHEGSVTVRVQAHPDAQADAYRQPLLIEVVDTGIGFTPEQSEQLYQRFHQLDGSLTRRYGGLGIGLALCRKLIHLLGGTLSHSSQVGTGSRFRMAITLPLPGRVALPAPARRACVLTTRQPANCTVLIVESNAHDEMILRGMLLRLGYQVRTADSGSQALELLDQVTVDAVLLDCQMPVMDGFAICRAIRALPDCKELPVLALSSHPHHGDRERCLAAGMSDYLAKPVRLGELQTLLQDWLLCQAPVQTS</sequence>
<evidence type="ECO:0000313" key="11">
    <source>
        <dbReference type="Proteomes" id="UP000250443"/>
    </source>
</evidence>
<evidence type="ECO:0000259" key="9">
    <source>
        <dbReference type="PROSITE" id="PS50110"/>
    </source>
</evidence>
<dbReference type="SUPFAM" id="SSF55874">
    <property type="entry name" value="ATPase domain of HSP90 chaperone/DNA topoisomerase II/histidine kinase"/>
    <property type="match status" value="1"/>
</dbReference>
<feature type="domain" description="Response regulatory" evidence="9">
    <location>
        <begin position="687"/>
        <end position="803"/>
    </location>
</feature>
<feature type="transmembrane region" description="Helical" evidence="7">
    <location>
        <begin position="347"/>
        <end position="370"/>
    </location>
</feature>
<dbReference type="InterPro" id="IPR001789">
    <property type="entry name" value="Sig_transdc_resp-reg_receiver"/>
</dbReference>
<dbReference type="Pfam" id="PF07696">
    <property type="entry name" value="7TMR-DISMED2"/>
    <property type="match status" value="1"/>
</dbReference>
<feature type="transmembrane region" description="Helical" evidence="7">
    <location>
        <begin position="196"/>
        <end position="218"/>
    </location>
</feature>
<feature type="domain" description="Histidine kinase" evidence="8">
    <location>
        <begin position="438"/>
        <end position="662"/>
    </location>
</feature>
<dbReference type="CDD" id="cd00082">
    <property type="entry name" value="HisKA"/>
    <property type="match status" value="1"/>
</dbReference>
<dbReference type="FunFam" id="3.30.565.10:FF:000010">
    <property type="entry name" value="Sensor histidine kinase RcsC"/>
    <property type="match status" value="1"/>
</dbReference>
<evidence type="ECO:0000259" key="8">
    <source>
        <dbReference type="PROSITE" id="PS50109"/>
    </source>
</evidence>
<evidence type="ECO:0000256" key="6">
    <source>
        <dbReference type="SAM" id="Coils"/>
    </source>
</evidence>
<evidence type="ECO:0000256" key="2">
    <source>
        <dbReference type="ARBA" id="ARBA00012438"/>
    </source>
</evidence>
<keyword evidence="6" id="KW-0175">Coiled coil</keyword>
<dbReference type="InterPro" id="IPR036097">
    <property type="entry name" value="HisK_dim/P_sf"/>
</dbReference>
<dbReference type="SMART" id="SM00448">
    <property type="entry name" value="REC"/>
    <property type="match status" value="1"/>
</dbReference>
<dbReference type="PANTHER" id="PTHR45339:SF5">
    <property type="entry name" value="HISTIDINE KINASE"/>
    <property type="match status" value="1"/>
</dbReference>
<organism evidence="10 11">
    <name type="scientific">Pseudomonas luteola</name>
    <dbReference type="NCBI Taxonomy" id="47886"/>
    <lineage>
        <taxon>Bacteria</taxon>
        <taxon>Pseudomonadati</taxon>
        <taxon>Pseudomonadota</taxon>
        <taxon>Gammaproteobacteria</taxon>
        <taxon>Pseudomonadales</taxon>
        <taxon>Pseudomonadaceae</taxon>
        <taxon>Pseudomonas</taxon>
    </lineage>
</organism>
<dbReference type="PROSITE" id="PS50109">
    <property type="entry name" value="HIS_KIN"/>
    <property type="match status" value="1"/>
</dbReference>
<feature type="coiled-coil region" evidence="6">
    <location>
        <begin position="400"/>
        <end position="438"/>
    </location>
</feature>
<dbReference type="SUPFAM" id="SSF52172">
    <property type="entry name" value="CheY-like"/>
    <property type="match status" value="1"/>
</dbReference>
<dbReference type="Pfam" id="PF00512">
    <property type="entry name" value="HisKA"/>
    <property type="match status" value="1"/>
</dbReference>
<dbReference type="InterPro" id="IPR011006">
    <property type="entry name" value="CheY-like_superfamily"/>
</dbReference>
<keyword evidence="7" id="KW-1133">Transmembrane helix</keyword>
<dbReference type="PRINTS" id="PR00344">
    <property type="entry name" value="BCTRLSENSOR"/>
</dbReference>
<dbReference type="SUPFAM" id="SSF47384">
    <property type="entry name" value="Homodimeric domain of signal transducing histidine kinase"/>
    <property type="match status" value="1"/>
</dbReference>
<dbReference type="Gene3D" id="1.10.287.130">
    <property type="match status" value="1"/>
</dbReference>
<evidence type="ECO:0000256" key="1">
    <source>
        <dbReference type="ARBA" id="ARBA00000085"/>
    </source>
</evidence>
<dbReference type="Gene3D" id="2.60.40.2380">
    <property type="match status" value="1"/>
</dbReference>
<feature type="transmembrane region" description="Helical" evidence="7">
    <location>
        <begin position="257"/>
        <end position="276"/>
    </location>
</feature>
<dbReference type="EMBL" id="UAUF01000008">
    <property type="protein sequence ID" value="SPZ02766.1"/>
    <property type="molecule type" value="Genomic_DNA"/>
</dbReference>
<dbReference type="Gene3D" id="3.30.565.10">
    <property type="entry name" value="Histidine kinase-like ATPase, C-terminal domain"/>
    <property type="match status" value="1"/>
</dbReference>
<evidence type="ECO:0000313" key="10">
    <source>
        <dbReference type="EMBL" id="SPZ02766.1"/>
    </source>
</evidence>
<dbReference type="Pfam" id="PF00072">
    <property type="entry name" value="Response_reg"/>
    <property type="match status" value="1"/>
</dbReference>
<dbReference type="PANTHER" id="PTHR45339">
    <property type="entry name" value="HYBRID SIGNAL TRANSDUCTION HISTIDINE KINASE J"/>
    <property type="match status" value="1"/>
</dbReference>
<dbReference type="AlphaFoldDB" id="A0A2X2CAN1"/>
<evidence type="ECO:0000256" key="7">
    <source>
        <dbReference type="SAM" id="Phobius"/>
    </source>
</evidence>
<dbReference type="InterPro" id="IPR036890">
    <property type="entry name" value="HATPase_C_sf"/>
</dbReference>
<dbReference type="InterPro" id="IPR004358">
    <property type="entry name" value="Sig_transdc_His_kin-like_C"/>
</dbReference>
<dbReference type="GO" id="GO:0000155">
    <property type="term" value="F:phosphorelay sensor kinase activity"/>
    <property type="evidence" value="ECO:0007669"/>
    <property type="project" value="InterPro"/>
</dbReference>
<dbReference type="CDD" id="cd16922">
    <property type="entry name" value="HATPase_EvgS-ArcB-TorS-like"/>
    <property type="match status" value="1"/>
</dbReference>
<dbReference type="CDD" id="cd17546">
    <property type="entry name" value="REC_hyHK_CKI1_RcsC-like"/>
    <property type="match status" value="1"/>
</dbReference>
<dbReference type="SMART" id="SM00387">
    <property type="entry name" value="HATPase_c"/>
    <property type="match status" value="1"/>
</dbReference>
<dbReference type="InterPro" id="IPR003594">
    <property type="entry name" value="HATPase_dom"/>
</dbReference>
<protein>
    <recommendedName>
        <fullName evidence="2">histidine kinase</fullName>
        <ecNumber evidence="2">2.7.13.3</ecNumber>
    </recommendedName>
</protein>